<evidence type="ECO:0000313" key="4">
    <source>
        <dbReference type="Proteomes" id="UP001165069"/>
    </source>
</evidence>
<dbReference type="CDD" id="cd07122">
    <property type="entry name" value="ALDH_F20_ACDH"/>
    <property type="match status" value="1"/>
</dbReference>
<sequence length="451" mass="47842">MEIKSMVAKARKAQAIFEKNFNQEQVDEIVQTVAQVVYDNAEMLSKLAVEETGMGTVEDKIAKCLGKSTGVWHDLKDKKSMGILRVDEKTNLVEIGKAIGVVAGITPSTNPVVTPMSKIMFALKTKNAIIIAPHPSAKQCSGLTVHLINQALEKFNLPEGLVQVIEDPSVAKTQELMKTCDVVVATGGMAMVKSAYSSGKPSFGVGAGNVQVILDRQIDYQDAALKVVTGRKFDNGIICSGEQSFIYHEDDRAEVLAAFVAQGAYIVPESERQMVVDAIFENGALARDTVGQSVNFIAAKAGITIPEGIKVLVLEAKGIGAADIICKEKMCPVLAAFSYKNIDEAIQIATANLLLEGSGHTAGIHSNNQEHIAKAGSRLPVSRVIVNAPCATTAGGSVEGGLAFTNTLGCGSWGGNSISENFTYKHLLNVTRIASIPKKKGSAPKAKPTFA</sequence>
<dbReference type="RefSeq" id="WP_285574977.1">
    <property type="nucleotide sequence ID" value="NZ_BSDE01000003.1"/>
</dbReference>
<dbReference type="Gene3D" id="3.40.309.10">
    <property type="entry name" value="Aldehyde Dehydrogenase, Chain A, domain 2"/>
    <property type="match status" value="1"/>
</dbReference>
<keyword evidence="4" id="KW-1185">Reference proteome</keyword>
<dbReference type="InterPro" id="IPR015590">
    <property type="entry name" value="Aldehyde_DH_dom"/>
</dbReference>
<feature type="domain" description="Aldehyde dehydrogenase" evidence="2">
    <location>
        <begin position="2"/>
        <end position="263"/>
    </location>
</feature>
<dbReference type="InterPro" id="IPR016162">
    <property type="entry name" value="Ald_DH_N"/>
</dbReference>
<accession>A0ABQ5QGX2</accession>
<keyword evidence="1" id="KW-0560">Oxidoreductase</keyword>
<comment type="caution">
    <text evidence="3">The sequence shown here is derived from an EMBL/GenBank/DDBJ whole genome shotgun (WGS) entry which is preliminary data.</text>
</comment>
<dbReference type="Pfam" id="PF00171">
    <property type="entry name" value="Aldedh"/>
    <property type="match status" value="2"/>
</dbReference>
<dbReference type="SUPFAM" id="SSF53720">
    <property type="entry name" value="ALDH-like"/>
    <property type="match status" value="1"/>
</dbReference>
<gene>
    <name evidence="3" type="primary">sucD_2</name>
    <name evidence="3" type="ORF">GETHLI_21050</name>
</gene>
<dbReference type="InterPro" id="IPR016163">
    <property type="entry name" value="Ald_DH_C"/>
</dbReference>
<evidence type="ECO:0000256" key="1">
    <source>
        <dbReference type="ARBA" id="ARBA00023002"/>
    </source>
</evidence>
<dbReference type="Proteomes" id="UP001165069">
    <property type="component" value="Unassembled WGS sequence"/>
</dbReference>
<dbReference type="Gene3D" id="3.40.605.10">
    <property type="entry name" value="Aldehyde Dehydrogenase, Chain A, domain 1"/>
    <property type="match status" value="1"/>
</dbReference>
<dbReference type="PANTHER" id="PTHR11699">
    <property type="entry name" value="ALDEHYDE DEHYDROGENASE-RELATED"/>
    <property type="match status" value="1"/>
</dbReference>
<dbReference type="InterPro" id="IPR016161">
    <property type="entry name" value="Ald_DH/histidinol_DH"/>
</dbReference>
<proteinExistence type="predicted"/>
<name>A0ABQ5QGX2_9BACT</name>
<evidence type="ECO:0000259" key="2">
    <source>
        <dbReference type="Pfam" id="PF00171"/>
    </source>
</evidence>
<protein>
    <submittedName>
        <fullName evidence="3">Succinate-semialdehyde dehydrogenase</fullName>
    </submittedName>
</protein>
<evidence type="ECO:0000313" key="3">
    <source>
        <dbReference type="EMBL" id="GLH73603.1"/>
    </source>
</evidence>
<reference evidence="3 4" key="1">
    <citation type="journal article" date="2023" name="Antonie Van Leeuwenhoek">
        <title>Mesoterricola silvestris gen. nov., sp. nov., Mesoterricola sediminis sp. nov., Geothrix oryzae sp. nov., Geothrix edaphica sp. nov., Geothrix rubra sp. nov., and Geothrix limicola sp. nov., six novel members of Acidobacteriota isolated from soils.</title>
        <authorList>
            <person name="Itoh H."/>
            <person name="Sugisawa Y."/>
            <person name="Mise K."/>
            <person name="Xu Z."/>
            <person name="Kuniyasu M."/>
            <person name="Ushijima N."/>
            <person name="Kawano K."/>
            <person name="Kobayashi E."/>
            <person name="Shiratori Y."/>
            <person name="Masuda Y."/>
            <person name="Senoo K."/>
        </authorList>
    </citation>
    <scope>NUCLEOTIDE SEQUENCE [LARGE SCALE GENOMIC DNA]</scope>
    <source>
        <strain evidence="3 4">Red804</strain>
    </source>
</reference>
<dbReference type="EMBL" id="BSDE01000003">
    <property type="protein sequence ID" value="GLH73603.1"/>
    <property type="molecule type" value="Genomic_DNA"/>
</dbReference>
<organism evidence="3 4">
    <name type="scientific">Geothrix limicola</name>
    <dbReference type="NCBI Taxonomy" id="2927978"/>
    <lineage>
        <taxon>Bacteria</taxon>
        <taxon>Pseudomonadati</taxon>
        <taxon>Acidobacteriota</taxon>
        <taxon>Holophagae</taxon>
        <taxon>Holophagales</taxon>
        <taxon>Holophagaceae</taxon>
        <taxon>Geothrix</taxon>
    </lineage>
</organism>
<feature type="domain" description="Aldehyde dehydrogenase" evidence="2">
    <location>
        <begin position="322"/>
        <end position="401"/>
    </location>
</feature>